<evidence type="ECO:0000256" key="4">
    <source>
        <dbReference type="ARBA" id="ARBA00007090"/>
    </source>
</evidence>
<keyword evidence="7" id="KW-1003">Cell membrane</keyword>
<sequence>MIPKFVTKRWMTPLLILIAIAIGILFYLDSIVNSTFKDKQWSVASTVYARPLEIYEGLPLSLTDLKKEMTLLGYDFVGDVKQPGQAFIGQNQATIFIPKFQFSDELAPAQKIKITLNNGIISTLESKDNKPLVRLQPLVIGGIYPSHNEDRLLVQLSDVPVSLQEMLVAVEDKDFYNHAGISLRGIGRAMIANIKKGELSQGASTLTQQLIKNYYLTPERTLIRKAQEALMAMLLELHASKADILEGYINEIYLGQDGPRAIHGFGLASQYYFKKSLNDLSLSQQALLVALVRGASYYNPWRNPERALKRRNLILDIAVQENYLDASQAEEAKKTPLGVGERNAGSNKRYPAYLDLVRRQLQNDYKAEDLSSDGLSIFTHFDPLIQETAESSLVKMMTKQKKSDANANLQGAVVISQPNTGAVTAIVGGSDTQYAGFNRAIDARRQIGSLMKPAVYLTALEQSDKYTLATKISDAAYQQKLANGKSWSPKNYDLKDHGDVLLYKALARSYNQATARLGNELGLENILSTIKRLGVDADIPALPAITLGAAELSPLEVAQMYQTISSGGFYTPLLAIRAVVDPNGEVLTSYPIDIEKRFSASSIYILRHALQAVTHEGSAKALQWLMPDFAVAGKTGTTNNLRDSWFAGFSDDMQAVVWLGRDDNKSTGLTGSSGALRVWADIFKARAQQPLQNIPPKNITINWVDSETGVGSQDECGNAIPLPFVKGSEPKQEISCTTTDKVFDWFRNLTN</sequence>
<evidence type="ECO:0000256" key="8">
    <source>
        <dbReference type="ARBA" id="ARBA00022645"/>
    </source>
</evidence>
<keyword evidence="8" id="KW-0121">Carboxypeptidase</keyword>
<keyword evidence="15 24" id="KW-0472">Membrane</keyword>
<accession>A0ABU9GS54</accession>
<keyword evidence="17" id="KW-0511">Multifunctional enzyme</keyword>
<evidence type="ECO:0000256" key="22">
    <source>
        <dbReference type="NCBIfam" id="TIGR02071"/>
    </source>
</evidence>
<dbReference type="SUPFAM" id="SSF56601">
    <property type="entry name" value="beta-lactamase/transpeptidase-like"/>
    <property type="match status" value="1"/>
</dbReference>
<dbReference type="InterPro" id="IPR001264">
    <property type="entry name" value="Glyco_trans_51"/>
</dbReference>
<dbReference type="RefSeq" id="WP_341598293.1">
    <property type="nucleotide sequence ID" value="NZ_JBAKAZ010000043.1"/>
</dbReference>
<keyword evidence="14 23" id="KW-0573">Peptidoglycan synthesis</keyword>
<dbReference type="NCBIfam" id="TIGR02071">
    <property type="entry name" value="PBP_1b"/>
    <property type="match status" value="1"/>
</dbReference>
<evidence type="ECO:0000256" key="6">
    <source>
        <dbReference type="ARBA" id="ARBA00018637"/>
    </source>
</evidence>
<comment type="function">
    <text evidence="1 23">Cell wall formation. Synthesis of cross-linked peptidoglycan from the lipid intermediates. The enzyme has a penicillin-insensitive transglycosylase N-terminal domain (formation of linear glycan strands) and a penicillin-sensitive transpeptidase C-terminal domain (cross-linking of the peptide subunits).</text>
</comment>
<evidence type="ECO:0000256" key="15">
    <source>
        <dbReference type="ARBA" id="ARBA00023136"/>
    </source>
</evidence>
<organism evidence="28 29">
    <name type="scientific">Psychromonas aquatilis</name>
    <dbReference type="NCBI Taxonomy" id="2005072"/>
    <lineage>
        <taxon>Bacteria</taxon>
        <taxon>Pseudomonadati</taxon>
        <taxon>Pseudomonadota</taxon>
        <taxon>Gammaproteobacteria</taxon>
        <taxon>Alteromonadales</taxon>
        <taxon>Psychromonadaceae</taxon>
        <taxon>Psychromonas</taxon>
    </lineage>
</organism>
<evidence type="ECO:0000256" key="18">
    <source>
        <dbReference type="ARBA" id="ARBA00023316"/>
    </source>
</evidence>
<dbReference type="Proteomes" id="UP001369082">
    <property type="component" value="Unassembled WGS sequence"/>
</dbReference>
<keyword evidence="13 23" id="KW-0133">Cell shape</keyword>
<evidence type="ECO:0000256" key="2">
    <source>
        <dbReference type="ARBA" id="ARBA00004236"/>
    </source>
</evidence>
<name>A0ABU9GS54_9GAMM</name>
<dbReference type="InterPro" id="IPR036950">
    <property type="entry name" value="PBP_transglycosylase"/>
</dbReference>
<dbReference type="SUPFAM" id="SSF53955">
    <property type="entry name" value="Lysozyme-like"/>
    <property type="match status" value="1"/>
</dbReference>
<evidence type="ECO:0000256" key="19">
    <source>
        <dbReference type="ARBA" id="ARBA00032454"/>
    </source>
</evidence>
<evidence type="ECO:0000256" key="20">
    <source>
        <dbReference type="ARBA" id="ARBA00034000"/>
    </source>
</evidence>
<comment type="subcellular location">
    <subcellularLocation>
        <location evidence="2">Cell membrane</location>
    </subcellularLocation>
</comment>
<feature type="domain" description="Glycosyl transferase family 51" evidence="26">
    <location>
        <begin position="147"/>
        <end position="316"/>
    </location>
</feature>
<dbReference type="PANTHER" id="PTHR32282:SF11">
    <property type="entry name" value="PENICILLIN-BINDING PROTEIN 1B"/>
    <property type="match status" value="1"/>
</dbReference>
<comment type="caution">
    <text evidence="28">The sequence shown here is derived from an EMBL/GenBank/DDBJ whole genome shotgun (WGS) entry which is preliminary data.</text>
</comment>
<comment type="catalytic activity">
    <reaction evidence="21">
        <text>[GlcNAc-(1-&gt;4)-Mur2Ac(oyl-L-Ala-gamma-D-Glu-L-Lys-D-Ala-D-Ala)](n)-di-trans,octa-cis-undecaprenyl diphosphate + beta-D-GlcNAc-(1-&gt;4)-Mur2Ac(oyl-L-Ala-gamma-D-Glu-L-Lys-D-Ala-D-Ala)-di-trans,octa-cis-undecaprenyl diphosphate = [GlcNAc-(1-&gt;4)-Mur2Ac(oyl-L-Ala-gamma-D-Glu-L-Lys-D-Ala-D-Ala)](n+1)-di-trans,octa-cis-undecaprenyl diphosphate + di-trans,octa-cis-undecaprenyl diphosphate + H(+)</text>
        <dbReference type="Rhea" id="RHEA:23708"/>
        <dbReference type="Rhea" id="RHEA-COMP:9602"/>
        <dbReference type="Rhea" id="RHEA-COMP:9603"/>
        <dbReference type="ChEBI" id="CHEBI:15378"/>
        <dbReference type="ChEBI" id="CHEBI:58405"/>
        <dbReference type="ChEBI" id="CHEBI:60033"/>
        <dbReference type="ChEBI" id="CHEBI:78435"/>
        <dbReference type="EC" id="2.4.99.28"/>
    </reaction>
</comment>
<dbReference type="PANTHER" id="PTHR32282">
    <property type="entry name" value="BINDING PROTEIN TRANSPEPTIDASE, PUTATIVE-RELATED"/>
    <property type="match status" value="1"/>
</dbReference>
<evidence type="ECO:0000256" key="16">
    <source>
        <dbReference type="ARBA" id="ARBA00023251"/>
    </source>
</evidence>
<dbReference type="InterPro" id="IPR023346">
    <property type="entry name" value="Lysozyme-like_dom_sf"/>
</dbReference>
<protein>
    <recommendedName>
        <fullName evidence="6 22">Penicillin-binding protein 1B</fullName>
        <shortName evidence="23">PBP-1b</shortName>
        <shortName evidence="23">PBP1b</shortName>
    </recommendedName>
    <alternativeName>
        <fullName evidence="19 23">Murein polymerase</fullName>
    </alternativeName>
</protein>
<evidence type="ECO:0000259" key="26">
    <source>
        <dbReference type="Pfam" id="PF00912"/>
    </source>
</evidence>
<evidence type="ECO:0000313" key="28">
    <source>
        <dbReference type="EMBL" id="MEL0630163.1"/>
    </source>
</evidence>
<keyword evidence="12" id="KW-0378">Hydrolase</keyword>
<evidence type="ECO:0000256" key="12">
    <source>
        <dbReference type="ARBA" id="ARBA00022801"/>
    </source>
</evidence>
<evidence type="ECO:0000259" key="25">
    <source>
        <dbReference type="Pfam" id="PF00905"/>
    </source>
</evidence>
<keyword evidence="24" id="KW-1133">Transmembrane helix</keyword>
<gene>
    <name evidence="28" type="primary">mrcB</name>
    <name evidence="28" type="ORF">V6256_11160</name>
</gene>
<keyword evidence="11 23" id="KW-0808">Transferase</keyword>
<evidence type="ECO:0000256" key="7">
    <source>
        <dbReference type="ARBA" id="ARBA00022475"/>
    </source>
</evidence>
<evidence type="ECO:0000256" key="14">
    <source>
        <dbReference type="ARBA" id="ARBA00022984"/>
    </source>
</evidence>
<dbReference type="InterPro" id="IPR050396">
    <property type="entry name" value="Glycosyltr_51/Transpeptidase"/>
</dbReference>
<evidence type="ECO:0000256" key="5">
    <source>
        <dbReference type="ARBA" id="ARBA00007739"/>
    </source>
</evidence>
<evidence type="ECO:0000256" key="3">
    <source>
        <dbReference type="ARBA" id="ARBA00004752"/>
    </source>
</evidence>
<dbReference type="InterPro" id="IPR012338">
    <property type="entry name" value="Beta-lactam/transpept-like"/>
</dbReference>
<dbReference type="PIRSF" id="PIRSF002799">
    <property type="entry name" value="PBP_1b"/>
    <property type="match status" value="1"/>
</dbReference>
<dbReference type="Pfam" id="PF14814">
    <property type="entry name" value="UB2H"/>
    <property type="match status" value="1"/>
</dbReference>
<dbReference type="InterPro" id="IPR028166">
    <property type="entry name" value="UB2H"/>
</dbReference>
<evidence type="ECO:0000259" key="27">
    <source>
        <dbReference type="Pfam" id="PF14814"/>
    </source>
</evidence>
<dbReference type="NCBIfam" id="TIGR02074">
    <property type="entry name" value="PBP_1a_fam"/>
    <property type="match status" value="1"/>
</dbReference>
<keyword evidence="29" id="KW-1185">Reference proteome</keyword>
<dbReference type="Pfam" id="PF00912">
    <property type="entry name" value="Transgly"/>
    <property type="match status" value="1"/>
</dbReference>
<evidence type="ECO:0000256" key="13">
    <source>
        <dbReference type="ARBA" id="ARBA00022960"/>
    </source>
</evidence>
<reference evidence="28 29" key="1">
    <citation type="submission" date="2024-02" db="EMBL/GenBank/DDBJ databases">
        <title>Bacteria isolated from the canopy kelp, Nereocystis luetkeana.</title>
        <authorList>
            <person name="Pfister C.A."/>
            <person name="Younker I.T."/>
            <person name="Light S.H."/>
        </authorList>
    </citation>
    <scope>NUCLEOTIDE SEQUENCE [LARGE SCALE GENOMIC DNA]</scope>
    <source>
        <strain evidence="28 29">TI.1.05</strain>
    </source>
</reference>
<keyword evidence="9" id="KW-0645">Protease</keyword>
<dbReference type="Gene3D" id="1.10.3810.10">
    <property type="entry name" value="Biosynthetic peptidoglycan transglycosylase-like"/>
    <property type="match status" value="1"/>
</dbReference>
<keyword evidence="18 23" id="KW-0961">Cell wall biogenesis/degradation</keyword>
<dbReference type="InterPro" id="IPR001460">
    <property type="entry name" value="PCN-bd_Tpept"/>
</dbReference>
<evidence type="ECO:0000256" key="1">
    <source>
        <dbReference type="ARBA" id="ARBA00002624"/>
    </source>
</evidence>
<evidence type="ECO:0000256" key="9">
    <source>
        <dbReference type="ARBA" id="ARBA00022670"/>
    </source>
</evidence>
<dbReference type="Pfam" id="PF00905">
    <property type="entry name" value="Transpeptidase"/>
    <property type="match status" value="1"/>
</dbReference>
<feature type="domain" description="Penicillin-binding protein transpeptidase" evidence="25">
    <location>
        <begin position="411"/>
        <end position="665"/>
    </location>
</feature>
<keyword evidence="16" id="KW-0046">Antibiotic resistance</keyword>
<dbReference type="Gene3D" id="3.40.710.10">
    <property type="entry name" value="DD-peptidase/beta-lactamase superfamily"/>
    <property type="match status" value="1"/>
</dbReference>
<comment type="similarity">
    <text evidence="5 23">In the N-terminal section; belongs to the glycosyltransferase 51 family.</text>
</comment>
<comment type="pathway">
    <text evidence="3 23">Cell wall biogenesis; peptidoglycan biosynthesis.</text>
</comment>
<dbReference type="EMBL" id="JBAKAZ010000043">
    <property type="protein sequence ID" value="MEL0630163.1"/>
    <property type="molecule type" value="Genomic_DNA"/>
</dbReference>
<proteinExistence type="inferred from homology"/>
<comment type="catalytic activity">
    <reaction evidence="20">
        <text>Preferential cleavage: (Ac)2-L-Lys-D-Ala-|-D-Ala. Also transpeptidation of peptidyl-alanyl moieties that are N-acyl substituents of D-alanine.</text>
        <dbReference type="EC" id="3.4.16.4"/>
    </reaction>
</comment>
<evidence type="ECO:0000256" key="11">
    <source>
        <dbReference type="ARBA" id="ARBA00022679"/>
    </source>
</evidence>
<keyword evidence="24" id="KW-0812">Transmembrane</keyword>
<evidence type="ECO:0000256" key="23">
    <source>
        <dbReference type="PIRNR" id="PIRNR002799"/>
    </source>
</evidence>
<dbReference type="InterPro" id="IPR011813">
    <property type="entry name" value="PBP_1b"/>
</dbReference>
<evidence type="ECO:0000256" key="24">
    <source>
        <dbReference type="SAM" id="Phobius"/>
    </source>
</evidence>
<evidence type="ECO:0000313" key="29">
    <source>
        <dbReference type="Proteomes" id="UP001369082"/>
    </source>
</evidence>
<evidence type="ECO:0000256" key="21">
    <source>
        <dbReference type="ARBA" id="ARBA00049902"/>
    </source>
</evidence>
<comment type="similarity">
    <text evidence="4 23">In the C-terminal section; belongs to the transpeptidase family.</text>
</comment>
<feature type="domain" description="Bifunctional transglycosylase second" evidence="27">
    <location>
        <begin position="54"/>
        <end position="134"/>
    </location>
</feature>
<evidence type="ECO:0000256" key="10">
    <source>
        <dbReference type="ARBA" id="ARBA00022676"/>
    </source>
</evidence>
<feature type="transmembrane region" description="Helical" evidence="24">
    <location>
        <begin position="12"/>
        <end position="28"/>
    </location>
</feature>
<dbReference type="Gene3D" id="3.30.2060.10">
    <property type="entry name" value="Penicillin-binding protein 1b domain"/>
    <property type="match status" value="1"/>
</dbReference>
<keyword evidence="10 23" id="KW-0328">Glycosyltransferase</keyword>
<evidence type="ECO:0000256" key="17">
    <source>
        <dbReference type="ARBA" id="ARBA00023268"/>
    </source>
</evidence>